<name>A0ACC0G9Z9_9ERIC</name>
<evidence type="ECO:0000313" key="2">
    <source>
        <dbReference type="Proteomes" id="UP001060215"/>
    </source>
</evidence>
<gene>
    <name evidence="1" type="ORF">LOK49_LG10G03005</name>
</gene>
<reference evidence="1 2" key="1">
    <citation type="journal article" date="2022" name="Plant J.">
        <title>Chromosome-level genome of Camellia lanceoleosa provides a valuable resource for understanding genome evolution and self-incompatibility.</title>
        <authorList>
            <person name="Gong W."/>
            <person name="Xiao S."/>
            <person name="Wang L."/>
            <person name="Liao Z."/>
            <person name="Chang Y."/>
            <person name="Mo W."/>
            <person name="Hu G."/>
            <person name="Li W."/>
            <person name="Zhao G."/>
            <person name="Zhu H."/>
            <person name="Hu X."/>
            <person name="Ji K."/>
            <person name="Xiang X."/>
            <person name="Song Q."/>
            <person name="Yuan D."/>
            <person name="Jin S."/>
            <person name="Zhang L."/>
        </authorList>
    </citation>
    <scope>NUCLEOTIDE SEQUENCE [LARGE SCALE GENOMIC DNA]</scope>
    <source>
        <strain evidence="1">SQ_2022a</strain>
    </source>
</reference>
<dbReference type="Proteomes" id="UP001060215">
    <property type="component" value="Chromosome 10"/>
</dbReference>
<sequence length="113" mass="12905">MKENPEDKDKDKDEHKDEDEDKDGNKNEDEDVDKYYCDACEQSRLPYGLLYFCEECDFVAHAPCIASSIQLTPASKSSLATFKDGNHDHILTLKPSSFMKCDICVQSHHHSPH</sequence>
<organism evidence="1 2">
    <name type="scientific">Camellia lanceoleosa</name>
    <dbReference type="NCBI Taxonomy" id="1840588"/>
    <lineage>
        <taxon>Eukaryota</taxon>
        <taxon>Viridiplantae</taxon>
        <taxon>Streptophyta</taxon>
        <taxon>Embryophyta</taxon>
        <taxon>Tracheophyta</taxon>
        <taxon>Spermatophyta</taxon>
        <taxon>Magnoliopsida</taxon>
        <taxon>eudicotyledons</taxon>
        <taxon>Gunneridae</taxon>
        <taxon>Pentapetalae</taxon>
        <taxon>asterids</taxon>
        <taxon>Ericales</taxon>
        <taxon>Theaceae</taxon>
        <taxon>Camellia</taxon>
    </lineage>
</organism>
<dbReference type="EMBL" id="CM045767">
    <property type="protein sequence ID" value="KAI7997764.1"/>
    <property type="molecule type" value="Genomic_DNA"/>
</dbReference>
<comment type="caution">
    <text evidence="1">The sequence shown here is derived from an EMBL/GenBank/DDBJ whole genome shotgun (WGS) entry which is preliminary data.</text>
</comment>
<accession>A0ACC0G9Z9</accession>
<keyword evidence="2" id="KW-1185">Reference proteome</keyword>
<proteinExistence type="predicted"/>
<protein>
    <submittedName>
        <fullName evidence="1">Uncharacterized protein</fullName>
    </submittedName>
</protein>
<evidence type="ECO:0000313" key="1">
    <source>
        <dbReference type="EMBL" id="KAI7997764.1"/>
    </source>
</evidence>